<protein>
    <submittedName>
        <fullName evidence="2">Uncharacterized protein</fullName>
    </submittedName>
</protein>
<proteinExistence type="predicted"/>
<dbReference type="Proteomes" id="UP000619101">
    <property type="component" value="Unassembled WGS sequence"/>
</dbReference>
<dbReference type="RefSeq" id="WP_191699938.1">
    <property type="nucleotide sequence ID" value="NZ_JACSPZ010000004.1"/>
</dbReference>
<feature type="transmembrane region" description="Helical" evidence="1">
    <location>
        <begin position="41"/>
        <end position="71"/>
    </location>
</feature>
<feature type="transmembrane region" description="Helical" evidence="1">
    <location>
        <begin position="6"/>
        <end position="29"/>
    </location>
</feature>
<evidence type="ECO:0000313" key="2">
    <source>
        <dbReference type="EMBL" id="MBD8036948.1"/>
    </source>
</evidence>
<comment type="caution">
    <text evidence="2">The sequence shown here is derived from an EMBL/GenBank/DDBJ whole genome shotgun (WGS) entry which is preliminary data.</text>
</comment>
<sequence>MIQLFIWAFIWGIPVLLVWGIVLSIFRFVKEPKLDHFLERILLFIGLIYSYIVNSLAAWFGLISFIMGILGYLDGTIIGPTLCLLLGVFLMYYFFPRYNMPE</sequence>
<keyword evidence="3" id="KW-1185">Reference proteome</keyword>
<keyword evidence="1" id="KW-0812">Transmembrane</keyword>
<evidence type="ECO:0000313" key="3">
    <source>
        <dbReference type="Proteomes" id="UP000619101"/>
    </source>
</evidence>
<feature type="transmembrane region" description="Helical" evidence="1">
    <location>
        <begin position="77"/>
        <end position="95"/>
    </location>
</feature>
<reference evidence="2 3" key="1">
    <citation type="submission" date="2020-08" db="EMBL/GenBank/DDBJ databases">
        <title>A Genomic Blueprint of the Chicken Gut Microbiome.</title>
        <authorList>
            <person name="Gilroy R."/>
            <person name="Ravi A."/>
            <person name="Getino M."/>
            <person name="Pursley I."/>
            <person name="Horton D.L."/>
            <person name="Alikhan N.-F."/>
            <person name="Baker D."/>
            <person name="Gharbi K."/>
            <person name="Hall N."/>
            <person name="Watson M."/>
            <person name="Adriaenssens E.M."/>
            <person name="Foster-Nyarko E."/>
            <person name="Jarju S."/>
            <person name="Secka A."/>
            <person name="Antonio M."/>
            <person name="Oren A."/>
            <person name="Chaudhuri R."/>
            <person name="La Ragione R.M."/>
            <person name="Hildebrand F."/>
            <person name="Pallen M.J."/>
        </authorList>
    </citation>
    <scope>NUCLEOTIDE SEQUENCE [LARGE SCALE GENOMIC DNA]</scope>
    <source>
        <strain evidence="2 3">A46</strain>
    </source>
</reference>
<keyword evidence="1" id="KW-0472">Membrane</keyword>
<keyword evidence="1" id="KW-1133">Transmembrane helix</keyword>
<gene>
    <name evidence="2" type="ORF">H9635_09345</name>
</gene>
<dbReference type="EMBL" id="JACSPZ010000004">
    <property type="protein sequence ID" value="MBD8036948.1"/>
    <property type="molecule type" value="Genomic_DNA"/>
</dbReference>
<organism evidence="2 3">
    <name type="scientific">Solibacillus faecavium</name>
    <dbReference type="NCBI Taxonomy" id="2762221"/>
    <lineage>
        <taxon>Bacteria</taxon>
        <taxon>Bacillati</taxon>
        <taxon>Bacillota</taxon>
        <taxon>Bacilli</taxon>
        <taxon>Bacillales</taxon>
        <taxon>Caryophanaceae</taxon>
        <taxon>Solibacillus</taxon>
    </lineage>
</organism>
<name>A0ABR8XYC7_9BACL</name>
<evidence type="ECO:0000256" key="1">
    <source>
        <dbReference type="SAM" id="Phobius"/>
    </source>
</evidence>
<accession>A0ABR8XYC7</accession>